<protein>
    <submittedName>
        <fullName evidence="1">Uncharacterized protein</fullName>
    </submittedName>
</protein>
<accession>A0AA36UUG0</accession>
<dbReference type="RefSeq" id="WP_258666942.1">
    <property type="nucleotide sequence ID" value="NZ_JAMPZW010000091.1"/>
</dbReference>
<name>A0AA36UUG0_VIBAL</name>
<gene>
    <name evidence="1" type="ORF">GHY86_22220</name>
</gene>
<dbReference type="EMBL" id="AAXMUW010000077">
    <property type="protein sequence ID" value="EGQ9137840.1"/>
    <property type="molecule type" value="Genomic_DNA"/>
</dbReference>
<evidence type="ECO:0000313" key="1">
    <source>
        <dbReference type="EMBL" id="EGQ9137840.1"/>
    </source>
</evidence>
<dbReference type="Proteomes" id="UP000714625">
    <property type="component" value="Unassembled WGS sequence"/>
</dbReference>
<evidence type="ECO:0000313" key="2">
    <source>
        <dbReference type="Proteomes" id="UP000714625"/>
    </source>
</evidence>
<sequence>MYTQKLPIFPSQLTDFKVKAKQFSSIIEDITGCKRISSFNRNDWLAVAIGYKGHSDLVQTSKQRTLTDRSSQLVIFSKSHYFSSKIKSTFASQLSATQAEIELAVTKMGQIERKELLLSGRLAERAALLLNQIENDNPDSIFPFDSGSKANAAPISASYAIKSFKNLPKGLCQSITAQNARTTDIYYCQRGPAENLSMSGLLCHNCVNTVKHSVT</sequence>
<comment type="caution">
    <text evidence="1">The sequence shown here is derived from an EMBL/GenBank/DDBJ whole genome shotgun (WGS) entry which is preliminary data.</text>
</comment>
<dbReference type="AlphaFoldDB" id="A0AA36UUG0"/>
<reference evidence="1" key="1">
    <citation type="submission" date="2019-11" db="EMBL/GenBank/DDBJ databases">
        <authorList>
            <consortium name="PulseNet: The National Subtyping Network for Foodborne Disease Surveillance"/>
            <person name="Tarr C.L."/>
            <person name="Trees E."/>
            <person name="Katz L.S."/>
            <person name="Carleton-Romer H.A."/>
            <person name="Stroika S."/>
            <person name="Kucerova Z."/>
            <person name="Roache K.F."/>
            <person name="Sabol A.L."/>
            <person name="Besser J."/>
            <person name="Gerner-Smidt P."/>
        </authorList>
    </citation>
    <scope>NUCLEOTIDE SEQUENCE</scope>
    <source>
        <strain evidence="1">PNUSAV001129</strain>
    </source>
</reference>
<organism evidence="1 2">
    <name type="scientific">Vibrio alginolyticus</name>
    <dbReference type="NCBI Taxonomy" id="663"/>
    <lineage>
        <taxon>Bacteria</taxon>
        <taxon>Pseudomonadati</taxon>
        <taxon>Pseudomonadota</taxon>
        <taxon>Gammaproteobacteria</taxon>
        <taxon>Vibrionales</taxon>
        <taxon>Vibrionaceae</taxon>
        <taxon>Vibrio</taxon>
    </lineage>
</organism>
<proteinExistence type="predicted"/>